<evidence type="ECO:0000313" key="14">
    <source>
        <dbReference type="Proteomes" id="UP001307168"/>
    </source>
</evidence>
<evidence type="ECO:0000313" key="13">
    <source>
        <dbReference type="EMBL" id="MEC0275916.1"/>
    </source>
</evidence>
<keyword evidence="5" id="KW-0808">Transferase</keyword>
<evidence type="ECO:0000256" key="11">
    <source>
        <dbReference type="ARBA" id="ARBA00048179"/>
    </source>
</evidence>
<organism evidence="13 14">
    <name type="scientific">Peribacillus castrilensis</name>
    <dbReference type="NCBI Taxonomy" id="2897690"/>
    <lineage>
        <taxon>Bacteria</taxon>
        <taxon>Bacillati</taxon>
        <taxon>Bacillota</taxon>
        <taxon>Bacilli</taxon>
        <taxon>Bacillales</taxon>
        <taxon>Bacillaceae</taxon>
        <taxon>Peribacillus</taxon>
    </lineage>
</organism>
<dbReference type="AlphaFoldDB" id="A0AAW9NF87"/>
<evidence type="ECO:0000256" key="4">
    <source>
        <dbReference type="ARBA" id="ARBA00011738"/>
    </source>
</evidence>
<dbReference type="RefSeq" id="WP_367407867.1">
    <property type="nucleotide sequence ID" value="NZ_JARNBH010000027.1"/>
</dbReference>
<dbReference type="PANTHER" id="PTHR31528:SF1">
    <property type="entry name" value="4-AMINO-5-HYDROXYMETHYL-2-METHYLPYRIMIDINE PHOSPHATE SYNTHASE THI11-RELATED"/>
    <property type="match status" value="1"/>
</dbReference>
<dbReference type="InterPro" id="IPR015168">
    <property type="entry name" value="SsuA/THI5"/>
</dbReference>
<dbReference type="Gene3D" id="3.40.190.10">
    <property type="entry name" value="Periplasmic binding protein-like II"/>
    <property type="match status" value="2"/>
</dbReference>
<dbReference type="PROSITE" id="PS51257">
    <property type="entry name" value="PROKAR_LIPOPROTEIN"/>
    <property type="match status" value="1"/>
</dbReference>
<evidence type="ECO:0000256" key="3">
    <source>
        <dbReference type="ARBA" id="ARBA00009406"/>
    </source>
</evidence>
<proteinExistence type="inferred from homology"/>
<dbReference type="Proteomes" id="UP001307168">
    <property type="component" value="Unassembled WGS sequence"/>
</dbReference>
<dbReference type="Pfam" id="PF09084">
    <property type="entry name" value="NMT1"/>
    <property type="match status" value="1"/>
</dbReference>
<evidence type="ECO:0000256" key="6">
    <source>
        <dbReference type="ARBA" id="ARBA00022723"/>
    </source>
</evidence>
<dbReference type="GO" id="GO:0046872">
    <property type="term" value="F:metal ion binding"/>
    <property type="evidence" value="ECO:0007669"/>
    <property type="project" value="UniProtKB-KW"/>
</dbReference>
<reference evidence="13 14" key="1">
    <citation type="submission" date="2023-03" db="EMBL/GenBank/DDBJ databases">
        <title>Bacillus Genome Sequencing.</title>
        <authorList>
            <person name="Dunlap C."/>
        </authorList>
    </citation>
    <scope>NUCLEOTIDE SEQUENCE [LARGE SCALE GENOMIC DNA]</scope>
    <source>
        <strain evidence="13 14">B-41290</strain>
    </source>
</reference>
<keyword evidence="6" id="KW-0479">Metal-binding</keyword>
<dbReference type="PANTHER" id="PTHR31528">
    <property type="entry name" value="4-AMINO-5-HYDROXYMETHYL-2-METHYLPYRIMIDINE PHOSPHATE SYNTHASE THI11-RELATED"/>
    <property type="match status" value="1"/>
</dbReference>
<gene>
    <name evidence="13" type="ORF">P4706_23075</name>
</gene>
<feature type="domain" description="SsuA/THI5-like" evidence="12">
    <location>
        <begin position="62"/>
        <end position="272"/>
    </location>
</feature>
<comment type="subunit">
    <text evidence="4">Homodimer.</text>
</comment>
<evidence type="ECO:0000256" key="9">
    <source>
        <dbReference type="ARBA" id="ARBA00023004"/>
    </source>
</evidence>
<protein>
    <recommendedName>
        <fullName evidence="10">Thiamine pyrimidine synthase</fullName>
    </recommendedName>
</protein>
<sequence length="355" mass="38837">MGQTIYKGDGEKVKSKNMLMGLLFLIAIITSACGAKEEATKEPGSEKIQQVRVANWSKPITEQTNLLVDEKKHFFKDKGLDVSVIPGEGGGDAIKNIVSGQADIAFTDPGSLFFALDKGEKLKVIYNIYPQNVFNIVSLKDKKLNKPQDLKGKTIGVYSLTSGTRQNLLVLLHQAGLSENDVKIVETGLLNFAPLMQGKVDATAATDTGLAVAKQKGLDEVNVMEVKDYLNVPSDVFVVTEKTYDEKKDVLKEFLEAYSSSAQWMIKNPEEAAKLASEYAIDGKDEQQNLKIINLRNISSVSSEGTDSKGLGVLDTSVLQKGADTYLQLGLIENSIDMKEAVRDDLLPNKTEEKK</sequence>
<dbReference type="GO" id="GO:0009228">
    <property type="term" value="P:thiamine biosynthetic process"/>
    <property type="evidence" value="ECO:0007669"/>
    <property type="project" value="UniProtKB-KW"/>
</dbReference>
<dbReference type="InterPro" id="IPR027939">
    <property type="entry name" value="NMT1/THI5"/>
</dbReference>
<evidence type="ECO:0000256" key="5">
    <source>
        <dbReference type="ARBA" id="ARBA00022679"/>
    </source>
</evidence>
<keyword evidence="14" id="KW-1185">Reference proteome</keyword>
<keyword evidence="7" id="KW-0663">Pyridoxal phosphate</keyword>
<comment type="function">
    <text evidence="1">Responsible for the formation of the pyrimidine heterocycle in the thiamine biosynthesis pathway. Catalyzes the formation of hydroxymethylpyrimidine phosphate (HMP-P) from histidine and pyridoxal phosphate (PLP). The protein uses PLP and the active site histidine to form HMP-P, generating an inactive enzyme. The enzyme can only undergo a single turnover, which suggests it is a suicide enzyme.</text>
</comment>
<evidence type="ECO:0000256" key="1">
    <source>
        <dbReference type="ARBA" id="ARBA00003469"/>
    </source>
</evidence>
<comment type="catalytic activity">
    <reaction evidence="11">
        <text>N(6)-(pyridoxal phosphate)-L-lysyl-[4-amino-5-hydroxymethyl-2-methylpyrimidine phosphate synthase] + L-histidyl-[4-amino-5-hydroxymethyl-2-methylpyrimidine phosphate synthase] + 2 Fe(3+) + 4 H2O = L-lysyl-[4-amino-5-hydroxymethyl-2-methylpyrimidine phosphate synthase] + (2S)-2-amino-5-hydroxy-4-oxopentanoyl-[4-amino-5-hydroxymethyl-2-methylpyrimidine phosphate synthase] + 4-amino-2-methyl-5-(phosphooxymethyl)pyrimidine + 3-oxopropanoate + 2 Fe(2+) + 2 H(+)</text>
        <dbReference type="Rhea" id="RHEA:65756"/>
        <dbReference type="Rhea" id="RHEA-COMP:16892"/>
        <dbReference type="Rhea" id="RHEA-COMP:16893"/>
        <dbReference type="Rhea" id="RHEA-COMP:16894"/>
        <dbReference type="Rhea" id="RHEA-COMP:16895"/>
        <dbReference type="ChEBI" id="CHEBI:15377"/>
        <dbReference type="ChEBI" id="CHEBI:15378"/>
        <dbReference type="ChEBI" id="CHEBI:29033"/>
        <dbReference type="ChEBI" id="CHEBI:29034"/>
        <dbReference type="ChEBI" id="CHEBI:29969"/>
        <dbReference type="ChEBI" id="CHEBI:29979"/>
        <dbReference type="ChEBI" id="CHEBI:33190"/>
        <dbReference type="ChEBI" id="CHEBI:58354"/>
        <dbReference type="ChEBI" id="CHEBI:143915"/>
        <dbReference type="ChEBI" id="CHEBI:157692"/>
    </reaction>
    <physiologicalReaction direction="left-to-right" evidence="11">
        <dbReference type="Rhea" id="RHEA:65757"/>
    </physiologicalReaction>
</comment>
<evidence type="ECO:0000256" key="2">
    <source>
        <dbReference type="ARBA" id="ARBA00004948"/>
    </source>
</evidence>
<keyword evidence="9" id="KW-0408">Iron</keyword>
<comment type="caution">
    <text evidence="13">The sequence shown here is derived from an EMBL/GenBank/DDBJ whole genome shotgun (WGS) entry which is preliminary data.</text>
</comment>
<dbReference type="SUPFAM" id="SSF53850">
    <property type="entry name" value="Periplasmic binding protein-like II"/>
    <property type="match status" value="1"/>
</dbReference>
<dbReference type="EMBL" id="JARNBH010000027">
    <property type="protein sequence ID" value="MEC0275916.1"/>
    <property type="molecule type" value="Genomic_DNA"/>
</dbReference>
<comment type="similarity">
    <text evidence="3">Belongs to the NMT1/THI5 family.</text>
</comment>
<evidence type="ECO:0000256" key="10">
    <source>
        <dbReference type="ARBA" id="ARBA00033171"/>
    </source>
</evidence>
<evidence type="ECO:0000256" key="8">
    <source>
        <dbReference type="ARBA" id="ARBA00022977"/>
    </source>
</evidence>
<accession>A0AAW9NF87</accession>
<evidence type="ECO:0000256" key="7">
    <source>
        <dbReference type="ARBA" id="ARBA00022898"/>
    </source>
</evidence>
<evidence type="ECO:0000259" key="12">
    <source>
        <dbReference type="Pfam" id="PF09084"/>
    </source>
</evidence>
<name>A0AAW9NF87_9BACI</name>
<comment type="pathway">
    <text evidence="2">Cofactor biosynthesis; thiamine diphosphate biosynthesis.</text>
</comment>
<keyword evidence="8" id="KW-0784">Thiamine biosynthesis</keyword>
<dbReference type="GO" id="GO:0016740">
    <property type="term" value="F:transferase activity"/>
    <property type="evidence" value="ECO:0007669"/>
    <property type="project" value="UniProtKB-KW"/>
</dbReference>